<dbReference type="AlphaFoldDB" id="A0A1D3K8B8"/>
<dbReference type="EMBL" id="LT599584">
    <property type="protein sequence ID" value="SBW84558.1"/>
    <property type="molecule type" value="Genomic_DNA"/>
</dbReference>
<proteinExistence type="predicted"/>
<accession>A0A1D3K8B8</accession>
<name>A0A1D3K8B8_PSEVE</name>
<keyword evidence="1" id="KW-0175">Coiled coil</keyword>
<feature type="coiled-coil region" evidence="1">
    <location>
        <begin position="15"/>
        <end position="49"/>
    </location>
</feature>
<evidence type="ECO:0000256" key="1">
    <source>
        <dbReference type="SAM" id="Coils"/>
    </source>
</evidence>
<sequence>MEHWLKTLLPTNTIAAGIAQKIEDTDERIANLKEQIIAVQARRAELEEEGKIVASECVDQIQLECAITSNEAALLASCRVSSSILQGELRRLFVESGPFLSELAQHEMEKANSIYDNVVRWLSRL</sequence>
<protein>
    <submittedName>
        <fullName evidence="2">Uncharacterized protein</fullName>
    </submittedName>
</protein>
<organism evidence="2 3">
    <name type="scientific">Pseudomonas veronii 1YdBTEX2</name>
    <dbReference type="NCBI Taxonomy" id="1295141"/>
    <lineage>
        <taxon>Bacteria</taxon>
        <taxon>Pseudomonadati</taxon>
        <taxon>Pseudomonadota</taxon>
        <taxon>Gammaproteobacteria</taxon>
        <taxon>Pseudomonadales</taxon>
        <taxon>Pseudomonadaceae</taxon>
        <taxon>Pseudomonas</taxon>
    </lineage>
</organism>
<gene>
    <name evidence="2" type="ORF">PVE_R2G0532</name>
</gene>
<evidence type="ECO:0000313" key="3">
    <source>
        <dbReference type="Proteomes" id="UP000245431"/>
    </source>
</evidence>
<dbReference type="Proteomes" id="UP000245431">
    <property type="component" value="Chromosome PVE_r2"/>
</dbReference>
<evidence type="ECO:0000313" key="2">
    <source>
        <dbReference type="EMBL" id="SBW84558.1"/>
    </source>
</evidence>
<reference evidence="3" key="1">
    <citation type="submission" date="2016-07" db="EMBL/GenBank/DDBJ databases">
        <authorList>
            <person name="Florea S."/>
            <person name="Webb J.S."/>
            <person name="Jaromczyk J."/>
            <person name="Schardl C.L."/>
        </authorList>
    </citation>
    <scope>NUCLEOTIDE SEQUENCE [LARGE SCALE GENOMIC DNA]</scope>
    <source>
        <strain evidence="3">1YdBTEX2</strain>
    </source>
</reference>